<keyword evidence="1" id="KW-0472">Membrane</keyword>
<evidence type="ECO:0008006" key="4">
    <source>
        <dbReference type="Google" id="ProtNLM"/>
    </source>
</evidence>
<keyword evidence="1" id="KW-0812">Transmembrane</keyword>
<protein>
    <recommendedName>
        <fullName evidence="4">DUF4321 domain-containing protein</fullName>
    </recommendedName>
</protein>
<dbReference type="Proteomes" id="UP000268469">
    <property type="component" value="Unassembled WGS sequence"/>
</dbReference>
<proteinExistence type="predicted"/>
<comment type="caution">
    <text evidence="2">The sequence shown here is derived from an EMBL/GenBank/DDBJ whole genome shotgun (WGS) entry which is preliminary data.</text>
</comment>
<accession>A0A660SIR8</accession>
<feature type="transmembrane region" description="Helical" evidence="1">
    <location>
        <begin position="63"/>
        <end position="82"/>
    </location>
</feature>
<keyword evidence="1" id="KW-1133">Transmembrane helix</keyword>
<dbReference type="EMBL" id="QNBE01000032">
    <property type="protein sequence ID" value="RKX70637.1"/>
    <property type="molecule type" value="Genomic_DNA"/>
</dbReference>
<dbReference type="AlphaFoldDB" id="A0A660SIR8"/>
<evidence type="ECO:0000313" key="2">
    <source>
        <dbReference type="EMBL" id="RKX70637.1"/>
    </source>
</evidence>
<evidence type="ECO:0000256" key="1">
    <source>
        <dbReference type="SAM" id="Phobius"/>
    </source>
</evidence>
<evidence type="ECO:0000313" key="3">
    <source>
        <dbReference type="Proteomes" id="UP000268469"/>
    </source>
</evidence>
<feature type="transmembrane region" description="Helical" evidence="1">
    <location>
        <begin position="6"/>
        <end position="26"/>
    </location>
</feature>
<gene>
    <name evidence="2" type="ORF">DRP53_04380</name>
</gene>
<sequence>MRRTKGFIILAIFLGGVIGSAATYIFGGLFPPGPVRSFFFKSLRIGFSHLSLSLGFISLKLSLWFEVSFLTIIGVFVMIYLLRKF</sequence>
<name>A0A660SIR8_UNCW3</name>
<organism evidence="2 3">
    <name type="scientific">candidate division WOR-3 bacterium</name>
    <dbReference type="NCBI Taxonomy" id="2052148"/>
    <lineage>
        <taxon>Bacteria</taxon>
        <taxon>Bacteria division WOR-3</taxon>
    </lineage>
</organism>
<reference evidence="2 3" key="1">
    <citation type="submission" date="2018-06" db="EMBL/GenBank/DDBJ databases">
        <title>Extensive metabolic versatility and redundancy in microbially diverse, dynamic hydrothermal sediments.</title>
        <authorList>
            <person name="Dombrowski N."/>
            <person name="Teske A."/>
            <person name="Baker B.J."/>
        </authorList>
    </citation>
    <scope>NUCLEOTIDE SEQUENCE [LARGE SCALE GENOMIC DNA]</scope>
    <source>
        <strain evidence="2">B36_G15</strain>
    </source>
</reference>